<dbReference type="InParanoid" id="G4YND7"/>
<organism evidence="1 2">
    <name type="scientific">Phytophthora sojae (strain P6497)</name>
    <name type="common">Soybean stem and root rot agent</name>
    <name type="synonym">Phytophthora megasperma f. sp. glycines</name>
    <dbReference type="NCBI Taxonomy" id="1094619"/>
    <lineage>
        <taxon>Eukaryota</taxon>
        <taxon>Sar</taxon>
        <taxon>Stramenopiles</taxon>
        <taxon>Oomycota</taxon>
        <taxon>Peronosporomycetes</taxon>
        <taxon>Peronosporales</taxon>
        <taxon>Peronosporaceae</taxon>
        <taxon>Phytophthora</taxon>
    </lineage>
</organism>
<accession>G4YND7</accession>
<evidence type="ECO:0000313" key="1">
    <source>
        <dbReference type="EMBL" id="EGZ30230.1"/>
    </source>
</evidence>
<dbReference type="AlphaFoldDB" id="G4YND7"/>
<dbReference type="KEGG" id="psoj:PHYSODRAFT_406128"/>
<dbReference type="GeneID" id="20651456"/>
<dbReference type="RefSeq" id="XP_009517505.1">
    <property type="nucleotide sequence ID" value="XM_009519210.1"/>
</dbReference>
<proteinExistence type="predicted"/>
<gene>
    <name evidence="1" type="ORF">PHYSODRAFT_406128</name>
</gene>
<evidence type="ECO:0000313" key="2">
    <source>
        <dbReference type="Proteomes" id="UP000002640"/>
    </source>
</evidence>
<sequence>YSVLFICTHGWKDRNRGNGTRPVQHLRGTACEASLSVTLTRVLNKTTRRWEYYYRVNQSEPIHTHPVNETIWRMYAENRRVKDPVVLAMVQQL</sequence>
<feature type="non-terminal residue" evidence="1">
    <location>
        <position position="93"/>
    </location>
</feature>
<protein>
    <submittedName>
        <fullName evidence="1">Uncharacterized protein</fullName>
    </submittedName>
</protein>
<name>G4YND7_PHYSP</name>
<reference evidence="1 2" key="1">
    <citation type="journal article" date="2006" name="Science">
        <title>Phytophthora genome sequences uncover evolutionary origins and mechanisms of pathogenesis.</title>
        <authorList>
            <person name="Tyler B.M."/>
            <person name="Tripathy S."/>
            <person name="Zhang X."/>
            <person name="Dehal P."/>
            <person name="Jiang R.H."/>
            <person name="Aerts A."/>
            <person name="Arredondo F.D."/>
            <person name="Baxter L."/>
            <person name="Bensasson D."/>
            <person name="Beynon J.L."/>
            <person name="Chapman J."/>
            <person name="Damasceno C.M."/>
            <person name="Dorrance A.E."/>
            <person name="Dou D."/>
            <person name="Dickerman A.W."/>
            <person name="Dubchak I.L."/>
            <person name="Garbelotto M."/>
            <person name="Gijzen M."/>
            <person name="Gordon S.G."/>
            <person name="Govers F."/>
            <person name="Grunwald N.J."/>
            <person name="Huang W."/>
            <person name="Ivors K.L."/>
            <person name="Jones R.W."/>
            <person name="Kamoun S."/>
            <person name="Krampis K."/>
            <person name="Lamour K.H."/>
            <person name="Lee M.K."/>
            <person name="McDonald W.H."/>
            <person name="Medina M."/>
            <person name="Meijer H.J."/>
            <person name="Nordberg E.K."/>
            <person name="Maclean D.J."/>
            <person name="Ospina-Giraldo M.D."/>
            <person name="Morris P.F."/>
            <person name="Phuntumart V."/>
            <person name="Putnam N.H."/>
            <person name="Rash S."/>
            <person name="Rose J.K."/>
            <person name="Sakihama Y."/>
            <person name="Salamov A.A."/>
            <person name="Savidor A."/>
            <person name="Scheuring C.F."/>
            <person name="Smith B.M."/>
            <person name="Sobral B.W."/>
            <person name="Terry A."/>
            <person name="Torto-Alalibo T.A."/>
            <person name="Win J."/>
            <person name="Xu Z."/>
            <person name="Zhang H."/>
            <person name="Grigoriev I.V."/>
            <person name="Rokhsar D.S."/>
            <person name="Boore J.L."/>
        </authorList>
    </citation>
    <scope>NUCLEOTIDE SEQUENCE [LARGE SCALE GENOMIC DNA]</scope>
    <source>
        <strain evidence="1 2">P6497</strain>
    </source>
</reference>
<dbReference type="STRING" id="1094619.G4YND7"/>
<dbReference type="EMBL" id="JH159151">
    <property type="protein sequence ID" value="EGZ30230.1"/>
    <property type="molecule type" value="Genomic_DNA"/>
</dbReference>
<feature type="non-terminal residue" evidence="1">
    <location>
        <position position="1"/>
    </location>
</feature>
<dbReference type="Proteomes" id="UP000002640">
    <property type="component" value="Unassembled WGS sequence"/>
</dbReference>
<keyword evidence="2" id="KW-1185">Reference proteome</keyword>